<keyword evidence="2 6" id="KW-0479">Metal-binding</keyword>
<evidence type="ECO:0000313" key="10">
    <source>
        <dbReference type="Proteomes" id="UP000191901"/>
    </source>
</evidence>
<keyword evidence="6" id="KW-0464">Manganese</keyword>
<name>A0A1Z3HJQ8_9CYAN</name>
<protein>
    <submittedName>
        <fullName evidence="9">Exodeoxyribonuclease III</fullName>
        <ecNumber evidence="9">3.1.11.2</ecNumber>
    </submittedName>
</protein>
<feature type="binding site" evidence="6">
    <location>
        <position position="44"/>
    </location>
    <ligand>
        <name>Mg(2+)</name>
        <dbReference type="ChEBI" id="CHEBI:18420"/>
        <label>1</label>
    </ligand>
</feature>
<dbReference type="GO" id="GO:0006281">
    <property type="term" value="P:DNA repair"/>
    <property type="evidence" value="ECO:0007669"/>
    <property type="project" value="InterPro"/>
</dbReference>
<feature type="binding site" evidence="6">
    <location>
        <position position="263"/>
    </location>
    <ligand>
        <name>Mg(2+)</name>
        <dbReference type="ChEBI" id="CHEBI:18420"/>
        <label>1</label>
    </ligand>
</feature>
<dbReference type="PANTHER" id="PTHR43250">
    <property type="entry name" value="EXODEOXYRIBONUCLEASE III"/>
    <property type="match status" value="1"/>
</dbReference>
<dbReference type="GO" id="GO:0046872">
    <property type="term" value="F:metal ion binding"/>
    <property type="evidence" value="ECO:0007669"/>
    <property type="project" value="UniProtKB-KW"/>
</dbReference>
<comment type="cofactor">
    <cofactor evidence="6">
        <name>Mg(2+)</name>
        <dbReference type="ChEBI" id="CHEBI:18420"/>
    </cofactor>
    <cofactor evidence="6">
        <name>Mn(2+)</name>
        <dbReference type="ChEBI" id="CHEBI:29035"/>
    </cofactor>
    <text evidence="6">Probably binds two magnesium or manganese ions per subunit.</text>
</comment>
<dbReference type="PROSITE" id="PS51435">
    <property type="entry name" value="AP_NUCLEASE_F1_4"/>
    <property type="match status" value="1"/>
</dbReference>
<comment type="similarity">
    <text evidence="1">Belongs to the DNA repair enzymes AP/ExoA family.</text>
</comment>
<keyword evidence="10" id="KW-1185">Reference proteome</keyword>
<feature type="domain" description="Endonuclease/exonuclease/phosphatase" evidence="8">
    <location>
        <begin position="14"/>
        <end position="264"/>
    </location>
</feature>
<dbReference type="GO" id="GO:0008311">
    <property type="term" value="F:double-stranded DNA 3'-5' DNA exonuclease activity"/>
    <property type="evidence" value="ECO:0007669"/>
    <property type="project" value="UniProtKB-EC"/>
</dbReference>
<evidence type="ECO:0000256" key="5">
    <source>
        <dbReference type="PIRSR" id="PIRSR604808-1"/>
    </source>
</evidence>
<evidence type="ECO:0000313" key="9">
    <source>
        <dbReference type="EMBL" id="ASC70538.1"/>
    </source>
</evidence>
<dbReference type="InterPro" id="IPR036691">
    <property type="entry name" value="Endo/exonu/phosph_ase_sf"/>
</dbReference>
<evidence type="ECO:0000259" key="8">
    <source>
        <dbReference type="Pfam" id="PF03372"/>
    </source>
</evidence>
<reference evidence="9 10" key="1">
    <citation type="journal article" date="2016" name="Biochim. Biophys. Acta">
        <title>Characterization of red-shifted phycobilisomes isolated from the chlorophyll f-containing cyanobacterium Halomicronema hongdechloris.</title>
        <authorList>
            <person name="Li Y."/>
            <person name="Lin Y."/>
            <person name="Garvey C.J."/>
            <person name="Birch D."/>
            <person name="Corkery R.W."/>
            <person name="Loughlin P.C."/>
            <person name="Scheer H."/>
            <person name="Willows R.D."/>
            <person name="Chen M."/>
        </authorList>
    </citation>
    <scope>NUCLEOTIDE SEQUENCE [LARGE SCALE GENOMIC DNA]</scope>
    <source>
        <strain evidence="9 10">C2206</strain>
    </source>
</reference>
<feature type="site" description="Important for catalytic activity" evidence="7">
    <location>
        <position position="234"/>
    </location>
</feature>
<feature type="binding site" evidence="6">
    <location>
        <position position="17"/>
    </location>
    <ligand>
        <name>Mg(2+)</name>
        <dbReference type="ChEBI" id="CHEBI:18420"/>
        <label>1</label>
    </ligand>
</feature>
<feature type="active site" description="Proton acceptor" evidence="5">
    <location>
        <position position="264"/>
    </location>
</feature>
<keyword evidence="4 6" id="KW-0460">Magnesium</keyword>
<dbReference type="CDD" id="cd09086">
    <property type="entry name" value="ExoIII-like_AP-endo"/>
    <property type="match status" value="1"/>
</dbReference>
<evidence type="ECO:0000256" key="2">
    <source>
        <dbReference type="ARBA" id="ARBA00022723"/>
    </source>
</evidence>
<dbReference type="InterPro" id="IPR004808">
    <property type="entry name" value="AP_endonuc_1"/>
</dbReference>
<dbReference type="NCBIfam" id="TIGR00633">
    <property type="entry name" value="xth"/>
    <property type="match status" value="1"/>
</dbReference>
<dbReference type="AlphaFoldDB" id="A0A1Z3HJQ8"/>
<dbReference type="SUPFAM" id="SSF56219">
    <property type="entry name" value="DNase I-like"/>
    <property type="match status" value="1"/>
</dbReference>
<evidence type="ECO:0000256" key="4">
    <source>
        <dbReference type="ARBA" id="ARBA00022842"/>
    </source>
</evidence>
<dbReference type="Gene3D" id="3.60.10.10">
    <property type="entry name" value="Endonuclease/exonuclease/phosphatase"/>
    <property type="match status" value="1"/>
</dbReference>
<dbReference type="PANTHER" id="PTHR43250:SF2">
    <property type="entry name" value="EXODEOXYRIBONUCLEASE III"/>
    <property type="match status" value="1"/>
</dbReference>
<dbReference type="EC" id="3.1.11.2" evidence="9"/>
<evidence type="ECO:0000256" key="3">
    <source>
        <dbReference type="ARBA" id="ARBA00022801"/>
    </source>
</evidence>
<dbReference type="KEGG" id="hhg:XM38_014770"/>
<feature type="active site" description="Proton donor/acceptor" evidence="5">
    <location>
        <position position="163"/>
    </location>
</feature>
<sequence>MLGDATLPYPMQVATWNINSIRTRLPHVTQWLQDHVVDVLCLQETKVIDGDFPLQAFEDIGYQAHVYGQKAYNGVAMISRVPLQRVRKGFAAILAADRVGDLDAQKRVISAVIGDICIVNLYVPNGASVGSQKYDYKLRWLHCLRDYLQQLLAEYPNLNVCGDFNVALEDRDIYDASDKANHIMASAAERQALQTVLGIGLQDAFRKFTAEPGQFSWWDYRAASFRRNLGWRIDHHYLSDPLYERAISCTIDVEPRKLEKPSDHAPVIVEYPTP</sequence>
<proteinExistence type="inferred from homology"/>
<dbReference type="InterPro" id="IPR005135">
    <property type="entry name" value="Endo/exonuclease/phosphatase"/>
</dbReference>
<gene>
    <name evidence="9" type="primary">xthA</name>
    <name evidence="9" type="ORF">XM38_014770</name>
</gene>
<feature type="site" description="Interaction with DNA substrate" evidence="7">
    <location>
        <position position="264"/>
    </location>
</feature>
<dbReference type="Pfam" id="PF03372">
    <property type="entry name" value="Exo_endo_phos"/>
    <property type="match status" value="1"/>
</dbReference>
<dbReference type="STRING" id="1641165.XM38_07840"/>
<evidence type="ECO:0000256" key="1">
    <source>
        <dbReference type="ARBA" id="ARBA00007092"/>
    </source>
</evidence>
<evidence type="ECO:0000256" key="7">
    <source>
        <dbReference type="PIRSR" id="PIRSR604808-3"/>
    </source>
</evidence>
<dbReference type="EMBL" id="CP021983">
    <property type="protein sequence ID" value="ASC70538.1"/>
    <property type="molecule type" value="Genomic_DNA"/>
</dbReference>
<dbReference type="Proteomes" id="UP000191901">
    <property type="component" value="Chromosome"/>
</dbReference>
<feature type="active site" evidence="5">
    <location>
        <position position="122"/>
    </location>
</feature>
<feature type="binding site" evidence="6">
    <location>
        <position position="163"/>
    </location>
    <ligand>
        <name>Mg(2+)</name>
        <dbReference type="ChEBI" id="CHEBI:18420"/>
        <label>1</label>
    </ligand>
</feature>
<feature type="binding site" evidence="6">
    <location>
        <position position="165"/>
    </location>
    <ligand>
        <name>Mg(2+)</name>
        <dbReference type="ChEBI" id="CHEBI:18420"/>
        <label>1</label>
    </ligand>
</feature>
<accession>A0A1Z3HJQ8</accession>
<dbReference type="InterPro" id="IPR037493">
    <property type="entry name" value="ExoIII-like"/>
</dbReference>
<keyword evidence="3 9" id="KW-0378">Hydrolase</keyword>
<dbReference type="NCBIfam" id="TIGR00195">
    <property type="entry name" value="exoDNase_III"/>
    <property type="match status" value="1"/>
</dbReference>
<evidence type="ECO:0000256" key="6">
    <source>
        <dbReference type="PIRSR" id="PIRSR604808-2"/>
    </source>
</evidence>
<feature type="site" description="Transition state stabilizer" evidence="7">
    <location>
        <position position="165"/>
    </location>
</feature>
<feature type="binding site" evidence="6">
    <location>
        <position position="264"/>
    </location>
    <ligand>
        <name>Mg(2+)</name>
        <dbReference type="ChEBI" id="CHEBI:18420"/>
        <label>1</label>
    </ligand>
</feature>
<organism evidence="9 10">
    <name type="scientific">Halomicronema hongdechloris C2206</name>
    <dbReference type="NCBI Taxonomy" id="1641165"/>
    <lineage>
        <taxon>Bacteria</taxon>
        <taxon>Bacillati</taxon>
        <taxon>Cyanobacteriota</taxon>
        <taxon>Cyanophyceae</taxon>
        <taxon>Nodosilineales</taxon>
        <taxon>Nodosilineaceae</taxon>
        <taxon>Halomicronema</taxon>
    </lineage>
</organism>